<evidence type="ECO:0000313" key="3">
    <source>
        <dbReference type="Proteomes" id="UP001497525"/>
    </source>
</evidence>
<organism evidence="2 3">
    <name type="scientific">Calicophoron daubneyi</name>
    <name type="common">Rumen fluke</name>
    <name type="synonym">Paramphistomum daubneyi</name>
    <dbReference type="NCBI Taxonomy" id="300641"/>
    <lineage>
        <taxon>Eukaryota</taxon>
        <taxon>Metazoa</taxon>
        <taxon>Spiralia</taxon>
        <taxon>Lophotrochozoa</taxon>
        <taxon>Platyhelminthes</taxon>
        <taxon>Trematoda</taxon>
        <taxon>Digenea</taxon>
        <taxon>Plagiorchiida</taxon>
        <taxon>Pronocephalata</taxon>
        <taxon>Paramphistomoidea</taxon>
        <taxon>Paramphistomidae</taxon>
        <taxon>Calicophoron</taxon>
    </lineage>
</organism>
<dbReference type="EMBL" id="CAXLJL010000478">
    <property type="protein sequence ID" value="CAL5138189.1"/>
    <property type="molecule type" value="Genomic_DNA"/>
</dbReference>
<comment type="caution">
    <text evidence="2">The sequence shown here is derived from an EMBL/GenBank/DDBJ whole genome shotgun (WGS) entry which is preliminary data.</text>
</comment>
<proteinExistence type="predicted"/>
<evidence type="ECO:0000256" key="1">
    <source>
        <dbReference type="SAM" id="MobiDB-lite"/>
    </source>
</evidence>
<dbReference type="Proteomes" id="UP001497525">
    <property type="component" value="Unassembled WGS sequence"/>
</dbReference>
<name>A0AAV2TML4_CALDB</name>
<accession>A0AAV2TML4</accession>
<dbReference type="GO" id="GO:0030276">
    <property type="term" value="F:clathrin binding"/>
    <property type="evidence" value="ECO:0007669"/>
    <property type="project" value="InterPro"/>
</dbReference>
<dbReference type="AlphaFoldDB" id="A0AAV2TML4"/>
<feature type="compositionally biased region" description="Acidic residues" evidence="1">
    <location>
        <begin position="36"/>
        <end position="47"/>
    </location>
</feature>
<feature type="region of interest" description="Disordered" evidence="1">
    <location>
        <begin position="233"/>
        <end position="252"/>
    </location>
</feature>
<dbReference type="GO" id="GO:0030121">
    <property type="term" value="C:AP-1 adaptor complex"/>
    <property type="evidence" value="ECO:0007669"/>
    <property type="project" value="TreeGrafter"/>
</dbReference>
<dbReference type="PANTHER" id="PTHR16156">
    <property type="entry name" value="AFTIPHILIN A-RELATED"/>
    <property type="match status" value="1"/>
</dbReference>
<feature type="compositionally biased region" description="Polar residues" evidence="1">
    <location>
        <begin position="427"/>
        <end position="437"/>
    </location>
</feature>
<dbReference type="InterPro" id="IPR046359">
    <property type="entry name" value="Aftin-like"/>
</dbReference>
<gene>
    <name evidence="2" type="ORF">CDAUBV1_LOCUS12798</name>
</gene>
<protein>
    <submittedName>
        <fullName evidence="2">Uncharacterized protein</fullName>
    </submittedName>
</protein>
<evidence type="ECO:0000313" key="2">
    <source>
        <dbReference type="EMBL" id="CAL5138189.1"/>
    </source>
</evidence>
<feature type="region of interest" description="Disordered" evidence="1">
    <location>
        <begin position="156"/>
        <end position="179"/>
    </location>
</feature>
<feature type="compositionally biased region" description="Polar residues" evidence="1">
    <location>
        <begin position="159"/>
        <end position="169"/>
    </location>
</feature>
<dbReference type="PANTHER" id="PTHR16156:SF10">
    <property type="entry name" value="AFTIPHILIN-RELATED"/>
    <property type="match status" value="1"/>
</dbReference>
<feature type="region of interest" description="Disordered" evidence="1">
    <location>
        <begin position="1"/>
        <end position="55"/>
    </location>
</feature>
<feature type="region of interest" description="Disordered" evidence="1">
    <location>
        <begin position="418"/>
        <end position="445"/>
    </location>
</feature>
<dbReference type="GO" id="GO:0032588">
    <property type="term" value="C:trans-Golgi network membrane"/>
    <property type="evidence" value="ECO:0007669"/>
    <property type="project" value="InterPro"/>
</dbReference>
<reference evidence="2" key="1">
    <citation type="submission" date="2024-06" db="EMBL/GenBank/DDBJ databases">
        <authorList>
            <person name="Liu X."/>
            <person name="Lenzi L."/>
            <person name="Haldenby T S."/>
            <person name="Uol C."/>
        </authorList>
    </citation>
    <scope>NUCLEOTIDE SEQUENCE</scope>
</reference>
<sequence>MDFTGCSLTTHEKADSGGVPARLKDTRDGDIFAETSADEQADEIDDSLGEKLSPRRSPVNLDEVEIPPDVPDGPMFADLAGFIDRVAAEDRNVIDTADGLQDHPVRVAGMERENALGVSQNVLSGDFPTSEDYLRNTLAINSSLETKIHCNCPSLEGAESSSDPFASTQAERDSPSVPVKKLSAYQSGKLDEFANFDNLGSDVVVSDEWADEPITSAPSDENVFKAKRDDNINFNSQDNEDEGGEFGSTGVSNDEDFGDFECSVPAVVPTISAVKDDHIQVTNVPKVQRSSGVLERILEYLEPALAKLFSLNDATEIDDWILAYQTERGVKNKTPLTPKDDEFTFKPCSSDDRVRQRLFCKNRLHEYRHQWNRSSVYEAYMHAVNVDVRNAMPAFASQLRLLEPIRLGASVARTTSTSSALLTTNSGTEPINKNCPRSPQDHGGGENRLNCAGASEASVPEFDWRSSGLTNPLDGANPTSHTLDLDYLEIQRNGPKLYTAADLSKISNLEVELLSDFCKPAPAPPPKLPLILERNPPPKPRSFRENVRAALANLPKLSYMRSPTLLFPVSDQAAT</sequence>